<keyword evidence="5 12" id="KW-0235">DNA replication</keyword>
<name>A0A1H0XZ37_9FLAO</name>
<dbReference type="GO" id="GO:0003899">
    <property type="term" value="F:DNA-directed RNA polymerase activity"/>
    <property type="evidence" value="ECO:0007669"/>
    <property type="project" value="UniProtKB-UniRule"/>
</dbReference>
<evidence type="ECO:0000259" key="14">
    <source>
        <dbReference type="PROSITE" id="PS50880"/>
    </source>
</evidence>
<keyword evidence="4 12" id="KW-0548">Nucleotidyltransferase</keyword>
<dbReference type="InterPro" id="IPR050219">
    <property type="entry name" value="DnaG_primase"/>
</dbReference>
<dbReference type="SMART" id="SM00493">
    <property type="entry name" value="TOPRIM"/>
    <property type="match status" value="1"/>
</dbReference>
<evidence type="ECO:0000256" key="9">
    <source>
        <dbReference type="ARBA" id="ARBA00022842"/>
    </source>
</evidence>
<dbReference type="InterPro" id="IPR006295">
    <property type="entry name" value="DNA_primase_DnaG"/>
</dbReference>
<dbReference type="GO" id="GO:0000428">
    <property type="term" value="C:DNA-directed RNA polymerase complex"/>
    <property type="evidence" value="ECO:0007669"/>
    <property type="project" value="UniProtKB-KW"/>
</dbReference>
<dbReference type="PROSITE" id="PS50880">
    <property type="entry name" value="TOPRIM"/>
    <property type="match status" value="1"/>
</dbReference>
<dbReference type="Pfam" id="PF08275">
    <property type="entry name" value="DNAG_N"/>
    <property type="match status" value="1"/>
</dbReference>
<comment type="cofactor">
    <cofactor evidence="13">
        <name>Zn(2+)</name>
        <dbReference type="ChEBI" id="CHEBI:29105"/>
    </cofactor>
    <text evidence="13">Binds 1 zinc ion per monomer.</text>
</comment>
<evidence type="ECO:0000256" key="12">
    <source>
        <dbReference type="HAMAP-Rule" id="MF_00974"/>
    </source>
</evidence>
<dbReference type="InterPro" id="IPR002694">
    <property type="entry name" value="Znf_CHC2"/>
</dbReference>
<dbReference type="HAMAP" id="MF_00974">
    <property type="entry name" value="DNA_primase_DnaG"/>
    <property type="match status" value="1"/>
</dbReference>
<evidence type="ECO:0000256" key="11">
    <source>
        <dbReference type="ARBA" id="ARBA00023163"/>
    </source>
</evidence>
<evidence type="ECO:0000256" key="2">
    <source>
        <dbReference type="ARBA" id="ARBA00022515"/>
    </source>
</evidence>
<dbReference type="SUPFAM" id="SSF56731">
    <property type="entry name" value="DNA primase core"/>
    <property type="match status" value="1"/>
</dbReference>
<proteinExistence type="inferred from homology"/>
<keyword evidence="16" id="KW-1185">Reference proteome</keyword>
<dbReference type="Gene3D" id="3.90.580.10">
    <property type="entry name" value="Zinc finger, CHC2-type domain"/>
    <property type="match status" value="1"/>
</dbReference>
<dbReference type="PANTHER" id="PTHR30313">
    <property type="entry name" value="DNA PRIMASE"/>
    <property type="match status" value="1"/>
</dbReference>
<dbReference type="InterPro" id="IPR006171">
    <property type="entry name" value="TOPRIM_dom"/>
</dbReference>
<comment type="subunit">
    <text evidence="12">Monomer. Interacts with DnaB.</text>
</comment>
<dbReference type="GO" id="GO:1990077">
    <property type="term" value="C:primosome complex"/>
    <property type="evidence" value="ECO:0007669"/>
    <property type="project" value="UniProtKB-KW"/>
</dbReference>
<dbReference type="Gene3D" id="3.40.1360.10">
    <property type="match status" value="1"/>
</dbReference>
<dbReference type="AlphaFoldDB" id="A0A1H0XZ37"/>
<dbReference type="InterPro" id="IPR034151">
    <property type="entry name" value="TOPRIM_DnaG_bac"/>
</dbReference>
<keyword evidence="3 12" id="KW-0808">Transferase</keyword>
<evidence type="ECO:0000313" key="15">
    <source>
        <dbReference type="EMBL" id="SDQ08143.1"/>
    </source>
</evidence>
<dbReference type="OrthoDB" id="9803773at2"/>
<dbReference type="Pfam" id="PF01807">
    <property type="entry name" value="Zn_ribbon_DnaG"/>
    <property type="match status" value="1"/>
</dbReference>
<evidence type="ECO:0000256" key="13">
    <source>
        <dbReference type="PIRNR" id="PIRNR002811"/>
    </source>
</evidence>
<evidence type="ECO:0000256" key="3">
    <source>
        <dbReference type="ARBA" id="ARBA00022679"/>
    </source>
</evidence>
<dbReference type="GO" id="GO:0008270">
    <property type="term" value="F:zinc ion binding"/>
    <property type="evidence" value="ECO:0007669"/>
    <property type="project" value="UniProtKB-KW"/>
</dbReference>
<evidence type="ECO:0000256" key="1">
    <source>
        <dbReference type="ARBA" id="ARBA00022478"/>
    </source>
</evidence>
<keyword evidence="11 12" id="KW-0804">Transcription</keyword>
<keyword evidence="9" id="KW-0460">Magnesium</keyword>
<dbReference type="SMART" id="SM00400">
    <property type="entry name" value="ZnF_CHCC"/>
    <property type="match status" value="1"/>
</dbReference>
<dbReference type="InterPro" id="IPR013264">
    <property type="entry name" value="DNAG_N"/>
</dbReference>
<keyword evidence="10 12" id="KW-0238">DNA-binding</keyword>
<dbReference type="PANTHER" id="PTHR30313:SF2">
    <property type="entry name" value="DNA PRIMASE"/>
    <property type="match status" value="1"/>
</dbReference>
<keyword evidence="7" id="KW-0863">Zinc-finger</keyword>
<organism evidence="15 16">
    <name type="scientific">Chryseobacterium soldanellicola</name>
    <dbReference type="NCBI Taxonomy" id="311333"/>
    <lineage>
        <taxon>Bacteria</taxon>
        <taxon>Pseudomonadati</taxon>
        <taxon>Bacteroidota</taxon>
        <taxon>Flavobacteriia</taxon>
        <taxon>Flavobacteriales</taxon>
        <taxon>Weeksellaceae</taxon>
        <taxon>Chryseobacterium group</taxon>
        <taxon>Chryseobacterium</taxon>
    </lineage>
</organism>
<keyword evidence="8 13" id="KW-0862">Zinc</keyword>
<dbReference type="SUPFAM" id="SSF57783">
    <property type="entry name" value="Zinc beta-ribbon"/>
    <property type="match status" value="1"/>
</dbReference>
<comment type="similarity">
    <text evidence="12 13">Belongs to the DnaG primase family.</text>
</comment>
<dbReference type="PIRSF" id="PIRSF002811">
    <property type="entry name" value="DnaG"/>
    <property type="match status" value="1"/>
</dbReference>
<comment type="caution">
    <text evidence="12">Lacks conserved residue(s) required for the propagation of feature annotation.</text>
</comment>
<dbReference type="CDD" id="cd03364">
    <property type="entry name" value="TOPRIM_DnaG_primases"/>
    <property type="match status" value="1"/>
</dbReference>
<dbReference type="EMBL" id="FNKL01000001">
    <property type="protein sequence ID" value="SDQ08143.1"/>
    <property type="molecule type" value="Genomic_DNA"/>
</dbReference>
<gene>
    <name evidence="12" type="primary">dnaG</name>
    <name evidence="15" type="ORF">SAMN05421664_0376</name>
</gene>
<keyword evidence="1 12" id="KW-0240">DNA-directed RNA polymerase</keyword>
<accession>A0A1H0XZ37</accession>
<evidence type="ECO:0000313" key="16">
    <source>
        <dbReference type="Proteomes" id="UP000199627"/>
    </source>
</evidence>
<dbReference type="FunFam" id="3.90.580.10:FF:000001">
    <property type="entry name" value="DNA primase"/>
    <property type="match status" value="1"/>
</dbReference>
<dbReference type="GO" id="GO:0006269">
    <property type="term" value="P:DNA replication, synthesis of primer"/>
    <property type="evidence" value="ECO:0007669"/>
    <property type="project" value="UniProtKB-UniRule"/>
</dbReference>
<keyword evidence="6 13" id="KW-0479">Metal-binding</keyword>
<protein>
    <recommendedName>
        <fullName evidence="12 13">DNA primase</fullName>
        <ecNumber evidence="12">2.7.7.101</ecNumber>
    </recommendedName>
</protein>
<dbReference type="EC" id="2.7.7.101" evidence="12"/>
<evidence type="ECO:0000256" key="10">
    <source>
        <dbReference type="ARBA" id="ARBA00023125"/>
    </source>
</evidence>
<dbReference type="Pfam" id="PF13155">
    <property type="entry name" value="Toprim_2"/>
    <property type="match status" value="1"/>
</dbReference>
<comment type="catalytic activity">
    <reaction evidence="12">
        <text>ssDNA + n NTP = ssDNA/pppN(pN)n-1 hybrid + (n-1) diphosphate.</text>
        <dbReference type="EC" id="2.7.7.101"/>
    </reaction>
</comment>
<feature type="domain" description="Toprim" evidence="14">
    <location>
        <begin position="263"/>
        <end position="344"/>
    </location>
</feature>
<evidence type="ECO:0000256" key="4">
    <source>
        <dbReference type="ARBA" id="ARBA00022695"/>
    </source>
</evidence>
<dbReference type="InterPro" id="IPR019475">
    <property type="entry name" value="DNA_primase_DnaB-bd"/>
</dbReference>
<reference evidence="16" key="1">
    <citation type="submission" date="2016-10" db="EMBL/GenBank/DDBJ databases">
        <authorList>
            <person name="Varghese N."/>
            <person name="Submissions S."/>
        </authorList>
    </citation>
    <scope>NUCLEOTIDE SEQUENCE [LARGE SCALE GENOMIC DNA]</scope>
    <source>
        <strain evidence="16">DSM 17072</strain>
    </source>
</reference>
<comment type="function">
    <text evidence="12 13">RNA polymerase that catalyzes the synthesis of short RNA molecules used as primers for DNA polymerase during DNA replication.</text>
</comment>
<evidence type="ECO:0000256" key="7">
    <source>
        <dbReference type="ARBA" id="ARBA00022771"/>
    </source>
</evidence>
<dbReference type="GO" id="GO:0005737">
    <property type="term" value="C:cytoplasm"/>
    <property type="evidence" value="ECO:0007669"/>
    <property type="project" value="TreeGrafter"/>
</dbReference>
<evidence type="ECO:0000256" key="8">
    <source>
        <dbReference type="ARBA" id="ARBA00022833"/>
    </source>
</evidence>
<dbReference type="STRING" id="311333.SAMN05421664_0376"/>
<evidence type="ECO:0000256" key="6">
    <source>
        <dbReference type="ARBA" id="ARBA00022723"/>
    </source>
</evidence>
<sequence>MISKQTIDKIFSTIRVEEIVGEYVQLKRAGSNFKGLSPFHDEKSPSFVVSPSKQIWKDFSTGKGGTAISFLMEIENFTYPEALRHAAKKYGIEIEEDQREYSEEAKNAQSEKELLYKIHEIANDYYQNFLWEVEEGKSIGLAYFKERELKDEIIRKFQLGYSPEKKNAFTAFALEKGYTKEILEKSGLSIFPENSPAGIDRFRERVIFPIHSFSGRVLGFGARILKSNVKTAKYLNSPETEIYHKSNVLYGLNQSKQSISRKNVCLLVEGYMDVISLHMSGIENVVASSGTSLTTEQIKLIKRLTENVTILFDGDNAGIKASFRSIDMLLTEGMNIRVLLFPDGDDPDSFARKHPQDYVEKFIENEALDFIDFKAEILFKEIGNDPIKKAEAIRDIVKSVSFVQNALKREVYLKEVSNKFGLSEQSLFNELDVQRQVTQNQTQHSQQQKENNKPAKLEIVPKQPELEIDSVQFNILHQENKLIDTMLMFGDMVLQRKNEKEEQYEITVIEEILHHFEDEQYEFQIETNKKIIQNIKEGIENDELRAGNFFITLMDEDITSKVADALMVPDELSDWATRNIFPPALGDHIADEVEANILIHKYYYIHLMIKQVTAELEEHRDTDPEKYFESIKKIMMLNEFSIHLIDKLGWSPVTKSPIKF</sequence>
<dbReference type="Pfam" id="PF10410">
    <property type="entry name" value="DnaB_bind"/>
    <property type="match status" value="1"/>
</dbReference>
<dbReference type="Proteomes" id="UP000199627">
    <property type="component" value="Unassembled WGS sequence"/>
</dbReference>
<dbReference type="InterPro" id="IPR037068">
    <property type="entry name" value="DNA_primase_core_N_sf"/>
</dbReference>
<dbReference type="Gene3D" id="3.90.980.10">
    <property type="entry name" value="DNA primase, catalytic core, N-terminal domain"/>
    <property type="match status" value="1"/>
</dbReference>
<dbReference type="InterPro" id="IPR030846">
    <property type="entry name" value="DnaG_bac"/>
</dbReference>
<keyword evidence="2 12" id="KW-0639">Primosome</keyword>
<dbReference type="GO" id="GO:0003677">
    <property type="term" value="F:DNA binding"/>
    <property type="evidence" value="ECO:0007669"/>
    <property type="project" value="UniProtKB-KW"/>
</dbReference>
<dbReference type="InterPro" id="IPR036977">
    <property type="entry name" value="DNA_primase_Znf_CHC2"/>
</dbReference>
<evidence type="ECO:0000256" key="5">
    <source>
        <dbReference type="ARBA" id="ARBA00022705"/>
    </source>
</evidence>
<dbReference type="FunFam" id="3.40.1360.10:FF:000002">
    <property type="entry name" value="DNA primase"/>
    <property type="match status" value="1"/>
</dbReference>
<dbReference type="NCBIfam" id="TIGR01391">
    <property type="entry name" value="dnaG"/>
    <property type="match status" value="1"/>
</dbReference>
<dbReference type="RefSeq" id="WP_089753088.1">
    <property type="nucleotide sequence ID" value="NZ_FNKL01000001.1"/>
</dbReference>